<feature type="domain" description="Hedgehog/Intein (Hint)" evidence="1">
    <location>
        <begin position="171"/>
        <end position="307"/>
    </location>
</feature>
<evidence type="ECO:0000313" key="2">
    <source>
        <dbReference type="EMBL" id="PRY79736.1"/>
    </source>
</evidence>
<reference evidence="2 3" key="1">
    <citation type="submission" date="2018-03" db="EMBL/GenBank/DDBJ databases">
        <title>Genomic Encyclopedia of Archaeal and Bacterial Type Strains, Phase II (KMG-II): from individual species to whole genera.</title>
        <authorList>
            <person name="Goeker M."/>
        </authorList>
    </citation>
    <scope>NUCLEOTIDE SEQUENCE [LARGE SCALE GENOMIC DNA]</scope>
    <source>
        <strain evidence="2 3">DSM 101533</strain>
    </source>
</reference>
<sequence>MPTSFKVFSLGQLPIWDPQEGNTTLQQSAVTNSLGTYGSSEAPLFRDIKNFDPAGNGFGGGSATSYDIDNNSSNDQFSIDGGPTQTFDAIMVFNAVITYKDGTTATITANVMQDVNGNSYWVPETIENADQEAINAQAIRSLELVSPIYANNNAGQGYNMAADRADSDPLCFTRGTCIACPSGPRMIEHIAEGDQVMTMDHGIQTVRWIGRRTYAAVGRLAPIKIKAGTLNAIVDIEVSPQHRILLQGPEAELLFGTSEVLVPAKHLVNDDTITVRRGGEVEYIHLLFDHHEIIWADGVAAETLFLGETGKRALDAEQLKELHTIFPELSDLKASTMKTARLVVKGYETAALIAANSDNQTSAPIAQAI</sequence>
<evidence type="ECO:0000259" key="1">
    <source>
        <dbReference type="Pfam" id="PF13403"/>
    </source>
</evidence>
<dbReference type="Pfam" id="PF13403">
    <property type="entry name" value="Hint_2"/>
    <property type="match status" value="1"/>
</dbReference>
<dbReference type="Gene3D" id="2.170.16.10">
    <property type="entry name" value="Hedgehog/Intein (Hint) domain"/>
    <property type="match status" value="1"/>
</dbReference>
<gene>
    <name evidence="2" type="ORF">CLV80_102382</name>
</gene>
<dbReference type="SUPFAM" id="SSF51294">
    <property type="entry name" value="Hedgehog/intein (Hint) domain"/>
    <property type="match status" value="1"/>
</dbReference>
<accession>A0A2T0W3M3</accession>
<organism evidence="2 3">
    <name type="scientific">Yoonia maritima</name>
    <dbReference type="NCBI Taxonomy" id="1435347"/>
    <lineage>
        <taxon>Bacteria</taxon>
        <taxon>Pseudomonadati</taxon>
        <taxon>Pseudomonadota</taxon>
        <taxon>Alphaproteobacteria</taxon>
        <taxon>Rhodobacterales</taxon>
        <taxon>Paracoccaceae</taxon>
        <taxon>Yoonia</taxon>
    </lineage>
</organism>
<dbReference type="Proteomes" id="UP000238007">
    <property type="component" value="Unassembled WGS sequence"/>
</dbReference>
<evidence type="ECO:0000313" key="3">
    <source>
        <dbReference type="Proteomes" id="UP000238007"/>
    </source>
</evidence>
<name>A0A2T0W3M3_9RHOB</name>
<dbReference type="AlphaFoldDB" id="A0A2T0W3M3"/>
<keyword evidence="3" id="KW-1185">Reference proteome</keyword>
<proteinExistence type="predicted"/>
<dbReference type="InterPro" id="IPR036844">
    <property type="entry name" value="Hint_dom_sf"/>
</dbReference>
<dbReference type="EMBL" id="PVTP01000002">
    <property type="protein sequence ID" value="PRY79736.1"/>
    <property type="molecule type" value="Genomic_DNA"/>
</dbReference>
<comment type="caution">
    <text evidence="2">The sequence shown here is derived from an EMBL/GenBank/DDBJ whole genome shotgun (WGS) entry which is preliminary data.</text>
</comment>
<protein>
    <submittedName>
        <fullName evidence="2">Hint domain-containing protein</fullName>
    </submittedName>
</protein>
<dbReference type="OrthoDB" id="6305173at2"/>
<dbReference type="InterPro" id="IPR028992">
    <property type="entry name" value="Hedgehog/Intein_dom"/>
</dbReference>